<dbReference type="AlphaFoldDB" id="A0A846H9W9"/>
<accession>A0A846H9W9</accession>
<dbReference type="EMBL" id="JTCM02000022">
    <property type="protein sequence ID" value="NEU73390.1"/>
    <property type="molecule type" value="Genomic_DNA"/>
</dbReference>
<evidence type="ECO:0000313" key="2">
    <source>
        <dbReference type="Proteomes" id="UP000031549"/>
    </source>
</evidence>
<gene>
    <name evidence="1" type="ORF">PI95_012640</name>
</gene>
<keyword evidence="2" id="KW-1185">Reference proteome</keyword>
<evidence type="ECO:0000313" key="1">
    <source>
        <dbReference type="EMBL" id="NEU73390.1"/>
    </source>
</evidence>
<name>A0A846H9W9_9CYAN</name>
<dbReference type="RefSeq" id="WP_039741977.1">
    <property type="nucleotide sequence ID" value="NZ_JTCM02000022.1"/>
</dbReference>
<protein>
    <submittedName>
        <fullName evidence="1">Uncharacterized protein</fullName>
    </submittedName>
</protein>
<organism evidence="1 2">
    <name type="scientific">Hassallia byssoidea VB512170</name>
    <dbReference type="NCBI Taxonomy" id="1304833"/>
    <lineage>
        <taxon>Bacteria</taxon>
        <taxon>Bacillati</taxon>
        <taxon>Cyanobacteriota</taxon>
        <taxon>Cyanophyceae</taxon>
        <taxon>Nostocales</taxon>
        <taxon>Tolypothrichaceae</taxon>
        <taxon>Hassallia</taxon>
    </lineage>
</organism>
<dbReference type="Pfam" id="PF09619">
    <property type="entry name" value="YscW"/>
    <property type="match status" value="1"/>
</dbReference>
<dbReference type="Proteomes" id="UP000031549">
    <property type="component" value="Unassembled WGS sequence"/>
</dbReference>
<comment type="caution">
    <text evidence="1">The sequence shown here is derived from an EMBL/GenBank/DDBJ whole genome shotgun (WGS) entry which is preliminary data.</text>
</comment>
<dbReference type="InterPro" id="IPR039366">
    <property type="entry name" value="Pilotin"/>
</dbReference>
<reference evidence="1 2" key="1">
    <citation type="journal article" date="2015" name="Genome Announc.">
        <title>Draft Genome Sequence of Cyanobacterium Hassallia byssoidea Strain VB512170, Isolated from Monuments in India.</title>
        <authorList>
            <person name="Singh D."/>
            <person name="Chandrababunaidu M.M."/>
            <person name="Panda A."/>
            <person name="Sen D."/>
            <person name="Bhattacharyya S."/>
            <person name="Adhikary S.P."/>
            <person name="Tripathy S."/>
        </authorList>
    </citation>
    <scope>NUCLEOTIDE SEQUENCE [LARGE SCALE GENOMIC DNA]</scope>
    <source>
        <strain evidence="1 2">VB512170</strain>
    </source>
</reference>
<proteinExistence type="predicted"/>
<sequence>MSSNNASLLVTGEILFSEDLDSFSGAKVNVYLEDVSSLDAPSKIIAKQVIPDISHEVGTENQVKFALKSETSNKQASYSIRVHVSLHGDEQIHRGDYISMESYPVLTFGYPNQVSVRVREVK</sequence>